<dbReference type="GO" id="GO:0005829">
    <property type="term" value="C:cytosol"/>
    <property type="evidence" value="ECO:0007669"/>
    <property type="project" value="TreeGrafter"/>
</dbReference>
<keyword evidence="2" id="KW-1185">Reference proteome</keyword>
<dbReference type="InterPro" id="IPR043519">
    <property type="entry name" value="NT_sf"/>
</dbReference>
<dbReference type="GeneTree" id="ENSGT00510000046406"/>
<dbReference type="Proteomes" id="UP000694559">
    <property type="component" value="Unplaced"/>
</dbReference>
<organism evidence="1 2">
    <name type="scientific">Naja naja</name>
    <name type="common">Indian cobra</name>
    <dbReference type="NCBI Taxonomy" id="35670"/>
    <lineage>
        <taxon>Eukaryota</taxon>
        <taxon>Metazoa</taxon>
        <taxon>Chordata</taxon>
        <taxon>Craniata</taxon>
        <taxon>Vertebrata</taxon>
        <taxon>Euteleostomi</taxon>
        <taxon>Lepidosauria</taxon>
        <taxon>Squamata</taxon>
        <taxon>Bifurcata</taxon>
        <taxon>Unidentata</taxon>
        <taxon>Episquamata</taxon>
        <taxon>Toxicofera</taxon>
        <taxon>Serpentes</taxon>
        <taxon>Colubroidea</taxon>
        <taxon>Elapidae</taxon>
        <taxon>Elapinae</taxon>
        <taxon>Naja</taxon>
    </lineage>
</organism>
<evidence type="ECO:0000313" key="1">
    <source>
        <dbReference type="Ensembl" id="ENSNNAP00000024454.1"/>
    </source>
</evidence>
<dbReference type="PANTHER" id="PTHR11258:SF7">
    <property type="entry name" value="2'-5'-OLIGOADENYLATE SYNTHASE-LIKE PROTEIN 2"/>
    <property type="match status" value="1"/>
</dbReference>
<dbReference type="GO" id="GO:0051607">
    <property type="term" value="P:defense response to virus"/>
    <property type="evidence" value="ECO:0007669"/>
    <property type="project" value="TreeGrafter"/>
</dbReference>
<dbReference type="Ensembl" id="ENSNNAT00000025635.1">
    <property type="protein sequence ID" value="ENSNNAP00000024454.1"/>
    <property type="gene ID" value="ENSNNAG00000016069.1"/>
</dbReference>
<dbReference type="PROSITE" id="PS50152">
    <property type="entry name" value="25A_SYNTH_3"/>
    <property type="match status" value="2"/>
</dbReference>
<dbReference type="SUPFAM" id="SSF81301">
    <property type="entry name" value="Nucleotidyltransferase"/>
    <property type="match status" value="2"/>
</dbReference>
<name>A0A8C6Y5J6_NAJNA</name>
<dbReference type="GO" id="GO:0016020">
    <property type="term" value="C:membrane"/>
    <property type="evidence" value="ECO:0007669"/>
    <property type="project" value="TreeGrafter"/>
</dbReference>
<dbReference type="Gene3D" id="3.30.460.10">
    <property type="entry name" value="Beta Polymerase, domain 2"/>
    <property type="match status" value="2"/>
</dbReference>
<dbReference type="PANTHER" id="PTHR11258">
    <property type="entry name" value="2-5 OLIGOADENYLATE SYNTHETASE"/>
    <property type="match status" value="1"/>
</dbReference>
<sequence length="347" mass="40623">MSGGGGGGGARRADSRQGIPSVSRISSWRLDYFCSQHLQPQEEFLQQASRAVDRICDFLKTRCFQDAPQPGIKVLRVVQGGSLGKGTSMKNGKTDLELFLNIFNLYREQAKDQKEVAEAMAKCVHKRQRLHFSHTIMKTFIDIIKPWGKMFIREAERRIKEWQKQPYLSDADRKLLSNVFKRYINKEKDWKIFMDQIAEKSKKLRLSHNEQEQILDCIKSYTAKEKDRKKIFTKTKRQVNKRQVKPYSSDADLVLFLDIFKSYTDQEKDRKVIIEEIERRLKEWQQEPYLPEVDVGLLLDLLKSYRDQGKDWNEITRKIKCGSLNARRSCMCQPLLWGCSVNSLKDT</sequence>
<protein>
    <submittedName>
        <fullName evidence="1">Uncharacterized protein</fullName>
    </submittedName>
</protein>
<evidence type="ECO:0000313" key="2">
    <source>
        <dbReference type="Proteomes" id="UP000694559"/>
    </source>
</evidence>
<reference evidence="1" key="2">
    <citation type="submission" date="2025-09" db="UniProtKB">
        <authorList>
            <consortium name="Ensembl"/>
        </authorList>
    </citation>
    <scope>IDENTIFICATION</scope>
</reference>
<dbReference type="GO" id="GO:0003725">
    <property type="term" value="F:double-stranded RNA binding"/>
    <property type="evidence" value="ECO:0007669"/>
    <property type="project" value="TreeGrafter"/>
</dbReference>
<dbReference type="GO" id="GO:0001730">
    <property type="term" value="F:2'-5'-oligoadenylate synthetase activity"/>
    <property type="evidence" value="ECO:0007669"/>
    <property type="project" value="UniProtKB-EC"/>
</dbReference>
<proteinExistence type="predicted"/>
<dbReference type="OrthoDB" id="1885901at2759"/>
<dbReference type="AlphaFoldDB" id="A0A8C6Y5J6"/>
<dbReference type="GO" id="GO:0045071">
    <property type="term" value="P:negative regulation of viral genome replication"/>
    <property type="evidence" value="ECO:0007669"/>
    <property type="project" value="TreeGrafter"/>
</dbReference>
<dbReference type="GO" id="GO:0005654">
    <property type="term" value="C:nucleoplasm"/>
    <property type="evidence" value="ECO:0007669"/>
    <property type="project" value="TreeGrafter"/>
</dbReference>
<accession>A0A8C6Y5J6</accession>
<reference evidence="1" key="1">
    <citation type="submission" date="2025-08" db="UniProtKB">
        <authorList>
            <consortium name="Ensembl"/>
        </authorList>
    </citation>
    <scope>IDENTIFICATION</scope>
</reference>